<dbReference type="GO" id="GO:0008233">
    <property type="term" value="F:peptidase activity"/>
    <property type="evidence" value="ECO:0007669"/>
    <property type="project" value="UniProtKB-KW"/>
</dbReference>
<feature type="compositionally biased region" description="Low complexity" evidence="8">
    <location>
        <begin position="187"/>
        <end position="204"/>
    </location>
</feature>
<keyword evidence="1" id="KW-0645">Protease</keyword>
<evidence type="ECO:0000256" key="1">
    <source>
        <dbReference type="ARBA" id="ARBA00022670"/>
    </source>
</evidence>
<dbReference type="InterPro" id="IPR043128">
    <property type="entry name" value="Rev_trsase/Diguanyl_cyclase"/>
</dbReference>
<evidence type="ECO:0000256" key="3">
    <source>
        <dbReference type="ARBA" id="ARBA00022695"/>
    </source>
</evidence>
<dbReference type="InterPro" id="IPR005162">
    <property type="entry name" value="Retrotrans_gag_dom"/>
</dbReference>
<dbReference type="Pfam" id="PF08284">
    <property type="entry name" value="RVP_2"/>
    <property type="match status" value="1"/>
</dbReference>
<protein>
    <submittedName>
        <fullName evidence="10">Transposon Ty3-G Gag-Pol polyprotein</fullName>
    </submittedName>
</protein>
<dbReference type="PANTHER" id="PTHR24559">
    <property type="entry name" value="TRANSPOSON TY3-I GAG-POL POLYPROTEIN"/>
    <property type="match status" value="1"/>
</dbReference>
<evidence type="ECO:0000256" key="8">
    <source>
        <dbReference type="SAM" id="MobiDB-lite"/>
    </source>
</evidence>
<evidence type="ECO:0000256" key="2">
    <source>
        <dbReference type="ARBA" id="ARBA00022679"/>
    </source>
</evidence>
<sequence length="734" mass="83603">MLLASRESLLRKIDLPVFEGHMPYGWLCRVERYFRVGQYSEAEKLELVSLSLEGRVLNWFEGKMVDHPFTDWSQFKECMLARFVVSLDDEPGKRLCSLLQTGTIQDYISEFEELIAQVPGVDKQTLVNLFYKGLKPEMKEVIKLTKPVGLTEHKAAVSTMEDSLFCRALGVLPDKSTSLQRAPPFKSSTSRFTPPRATPTTSPAQTKLLPGGLTEDKTSERPRQHLSDAELQYKKENNICFKCPAKWSRGHRQVCPNASLQVLTLLQGFEMEVLNPVDVVEIVEEEEESPQLMKLSLQAFLGVDSPATTRVCGRIGHTEVVMLIDSGASYNFVSPSLVSRARLQMMVNPNLQVLLATEIKVDGMGVCRNVQFEIQGLSFGTDFISLELGGVDVVLGVHWLRTLGKCLHDWDLHEMSFLYKGEMVTIYGDPDLYRQPLSLRSLAPSVAVHSKEFTIPLVTPVPSVAASLPVPPEIAEVLGTFESVFAKPSELPHFRNIEHVICLQKGVTTVNVRPYRYLHAHKEAMEVLVAEMLQSGIIRPSKSPFSSPVLLVKKKDSSWRFCVDYMALNRATVPDKYPILMIDQLLDELYGATIFSKLDLRSGYHQIRMKIEDIEKTAFRTHEGHYEFLVMPFGLTNAPASFQAVMHELFRPFLRRFVLVFFDDILVYSSSLEDHQEHLRQVLSVFYLQIRRNVFLVRVRWNTWAILFLRRGWLRTLLRRRLCVIGLHQRPSNS</sequence>
<dbReference type="SUPFAM" id="SSF50630">
    <property type="entry name" value="Acid proteases"/>
    <property type="match status" value="1"/>
</dbReference>
<dbReference type="SUPFAM" id="SSF56672">
    <property type="entry name" value="DNA/RNA polymerases"/>
    <property type="match status" value="1"/>
</dbReference>
<dbReference type="PROSITE" id="PS50878">
    <property type="entry name" value="RT_POL"/>
    <property type="match status" value="1"/>
</dbReference>
<dbReference type="Gene3D" id="3.10.10.10">
    <property type="entry name" value="HIV Type 1 Reverse Transcriptase, subunit A, domain 1"/>
    <property type="match status" value="1"/>
</dbReference>
<dbReference type="PANTHER" id="PTHR24559:SF450">
    <property type="entry name" value="RNA-DIRECTED DNA POLYMERASE HOMOLOG"/>
    <property type="match status" value="1"/>
</dbReference>
<dbReference type="GO" id="GO:0004519">
    <property type="term" value="F:endonuclease activity"/>
    <property type="evidence" value="ECO:0007669"/>
    <property type="project" value="UniProtKB-KW"/>
</dbReference>
<dbReference type="InterPro" id="IPR021109">
    <property type="entry name" value="Peptidase_aspartic_dom_sf"/>
</dbReference>
<gene>
    <name evidence="11" type="ORF">MP_TR25116_c0_g1_i1_g.72513</name>
    <name evidence="10" type="ORF">MP_TR25116_c0_g2_i1_g.72519</name>
</gene>
<dbReference type="Pfam" id="PF03732">
    <property type="entry name" value="Retrotrans_gag"/>
    <property type="match status" value="1"/>
</dbReference>
<feature type="region of interest" description="Disordered" evidence="8">
    <location>
        <begin position="177"/>
        <end position="224"/>
    </location>
</feature>
<feature type="compositionally biased region" description="Basic and acidic residues" evidence="8">
    <location>
        <begin position="214"/>
        <end position="224"/>
    </location>
</feature>
<dbReference type="FunFam" id="3.10.10.10:FF:000007">
    <property type="entry name" value="Retrovirus-related Pol polyprotein from transposon 17.6-like Protein"/>
    <property type="match status" value="1"/>
</dbReference>
<keyword evidence="6" id="KW-0378">Hydrolase</keyword>
<dbReference type="AlphaFoldDB" id="A0A1J3JNV3"/>
<keyword evidence="7" id="KW-0695">RNA-directed DNA polymerase</keyword>
<evidence type="ECO:0000259" key="9">
    <source>
        <dbReference type="PROSITE" id="PS50878"/>
    </source>
</evidence>
<feature type="domain" description="Reverse transcriptase" evidence="9">
    <location>
        <begin position="533"/>
        <end position="718"/>
    </location>
</feature>
<evidence type="ECO:0000256" key="5">
    <source>
        <dbReference type="ARBA" id="ARBA00022759"/>
    </source>
</evidence>
<keyword evidence="2" id="KW-0808">Transferase</keyword>
<dbReference type="GO" id="GO:0003964">
    <property type="term" value="F:RNA-directed DNA polymerase activity"/>
    <property type="evidence" value="ECO:0007669"/>
    <property type="project" value="UniProtKB-KW"/>
</dbReference>
<keyword evidence="3" id="KW-0548">Nucleotidyltransferase</keyword>
<dbReference type="EMBL" id="GEVM01012198">
    <property type="protein sequence ID" value="JAU93740.1"/>
    <property type="molecule type" value="Transcribed_RNA"/>
</dbReference>
<evidence type="ECO:0000313" key="11">
    <source>
        <dbReference type="EMBL" id="JAU94821.1"/>
    </source>
</evidence>
<evidence type="ECO:0000313" key="10">
    <source>
        <dbReference type="EMBL" id="JAU93740.1"/>
    </source>
</evidence>
<dbReference type="CDD" id="cd00303">
    <property type="entry name" value="retropepsin_like"/>
    <property type="match status" value="1"/>
</dbReference>
<dbReference type="EMBL" id="GEVM01011117">
    <property type="protein sequence ID" value="JAU94821.1"/>
    <property type="molecule type" value="Transcribed_RNA"/>
</dbReference>
<dbReference type="InterPro" id="IPR053134">
    <property type="entry name" value="RNA-dir_DNA_polymerase"/>
</dbReference>
<dbReference type="CDD" id="cd01647">
    <property type="entry name" value="RT_LTR"/>
    <property type="match status" value="1"/>
</dbReference>
<dbReference type="GO" id="GO:0006508">
    <property type="term" value="P:proteolysis"/>
    <property type="evidence" value="ECO:0007669"/>
    <property type="project" value="UniProtKB-KW"/>
</dbReference>
<evidence type="ECO:0000256" key="6">
    <source>
        <dbReference type="ARBA" id="ARBA00022801"/>
    </source>
</evidence>
<dbReference type="Gene3D" id="3.30.70.270">
    <property type="match status" value="1"/>
</dbReference>
<keyword evidence="5" id="KW-0255">Endonuclease</keyword>
<dbReference type="Gene3D" id="2.40.70.10">
    <property type="entry name" value="Acid Proteases"/>
    <property type="match status" value="1"/>
</dbReference>
<evidence type="ECO:0000256" key="7">
    <source>
        <dbReference type="ARBA" id="ARBA00022918"/>
    </source>
</evidence>
<organism evidence="10">
    <name type="scientific">Noccaea caerulescens</name>
    <name type="common">Alpine penny-cress</name>
    <name type="synonym">Thlaspi caerulescens</name>
    <dbReference type="NCBI Taxonomy" id="107243"/>
    <lineage>
        <taxon>Eukaryota</taxon>
        <taxon>Viridiplantae</taxon>
        <taxon>Streptophyta</taxon>
        <taxon>Embryophyta</taxon>
        <taxon>Tracheophyta</taxon>
        <taxon>Spermatophyta</taxon>
        <taxon>Magnoliopsida</taxon>
        <taxon>eudicotyledons</taxon>
        <taxon>Gunneridae</taxon>
        <taxon>Pentapetalae</taxon>
        <taxon>rosids</taxon>
        <taxon>malvids</taxon>
        <taxon>Brassicales</taxon>
        <taxon>Brassicaceae</taxon>
        <taxon>Coluteocarpeae</taxon>
        <taxon>Noccaea</taxon>
    </lineage>
</organism>
<proteinExistence type="predicted"/>
<evidence type="ECO:0000256" key="4">
    <source>
        <dbReference type="ARBA" id="ARBA00022722"/>
    </source>
</evidence>
<reference evidence="10" key="1">
    <citation type="submission" date="2016-07" db="EMBL/GenBank/DDBJ databases">
        <title>De novo transcriptome assembly of four accessions of the metal hyperaccumulator plant Noccaea caerulescens.</title>
        <authorList>
            <person name="Blande D."/>
            <person name="Halimaa P."/>
            <person name="Tervahauta A.I."/>
            <person name="Aarts M.G."/>
            <person name="Karenlampi S.O."/>
        </authorList>
    </citation>
    <scope>NUCLEOTIDE SEQUENCE</scope>
</reference>
<dbReference type="Pfam" id="PF00078">
    <property type="entry name" value="RVT_1"/>
    <property type="match status" value="1"/>
</dbReference>
<dbReference type="InterPro" id="IPR043502">
    <property type="entry name" value="DNA/RNA_pol_sf"/>
</dbReference>
<accession>A0A1J3JNV3</accession>
<dbReference type="InterPro" id="IPR000477">
    <property type="entry name" value="RT_dom"/>
</dbReference>
<name>A0A1J3JNV3_NOCCA</name>
<keyword evidence="4" id="KW-0540">Nuclease</keyword>